<dbReference type="Proteomes" id="UP001501476">
    <property type="component" value="Unassembled WGS sequence"/>
</dbReference>
<gene>
    <name evidence="3" type="ORF">GCM10008964_24090</name>
</gene>
<evidence type="ECO:0000256" key="1">
    <source>
        <dbReference type="SAM" id="SignalP"/>
    </source>
</evidence>
<organism evidence="3 4">
    <name type="scientific">Methylophaga marina</name>
    <dbReference type="NCBI Taxonomy" id="45495"/>
    <lineage>
        <taxon>Bacteria</taxon>
        <taxon>Pseudomonadati</taxon>
        <taxon>Pseudomonadota</taxon>
        <taxon>Gammaproteobacteria</taxon>
        <taxon>Thiotrichales</taxon>
        <taxon>Piscirickettsiaceae</taxon>
        <taxon>Methylophaga</taxon>
    </lineage>
</organism>
<reference evidence="3 4" key="1">
    <citation type="journal article" date="2019" name="Int. J. Syst. Evol. Microbiol.">
        <title>The Global Catalogue of Microorganisms (GCM) 10K type strain sequencing project: providing services to taxonomists for standard genome sequencing and annotation.</title>
        <authorList>
            <consortium name="The Broad Institute Genomics Platform"/>
            <consortium name="The Broad Institute Genome Sequencing Center for Infectious Disease"/>
            <person name="Wu L."/>
            <person name="Ma J."/>
        </authorList>
    </citation>
    <scope>NUCLEOTIDE SEQUENCE [LARGE SCALE GENOMIC DNA]</scope>
    <source>
        <strain evidence="3 4">JCM 6886</strain>
    </source>
</reference>
<dbReference type="InterPro" id="IPR005546">
    <property type="entry name" value="Autotransporte_beta"/>
</dbReference>
<evidence type="ECO:0000259" key="2">
    <source>
        <dbReference type="PROSITE" id="PS51208"/>
    </source>
</evidence>
<dbReference type="Gene3D" id="2.40.128.130">
    <property type="entry name" value="Autotransporter beta-domain"/>
    <property type="match status" value="1"/>
</dbReference>
<evidence type="ECO:0000313" key="3">
    <source>
        <dbReference type="EMBL" id="GAA0232074.1"/>
    </source>
</evidence>
<proteinExistence type="predicted"/>
<dbReference type="RefSeq" id="WP_286305992.1">
    <property type="nucleotide sequence ID" value="NZ_AP027741.1"/>
</dbReference>
<protein>
    <recommendedName>
        <fullName evidence="2">Autotransporter domain-containing protein</fullName>
    </recommendedName>
</protein>
<dbReference type="PROSITE" id="PS51208">
    <property type="entry name" value="AUTOTRANSPORTER"/>
    <property type="match status" value="1"/>
</dbReference>
<dbReference type="EMBL" id="BAAADG010000018">
    <property type="protein sequence ID" value="GAA0232074.1"/>
    <property type="molecule type" value="Genomic_DNA"/>
</dbReference>
<feature type="signal peptide" evidence="1">
    <location>
        <begin position="1"/>
        <end position="22"/>
    </location>
</feature>
<sequence length="553" mass="59457">MVNLLLRFAFLCFFLVSFSANAGHLFTQGSSNTPINLKSGQGIEVTQLSYEGAGTNGLVTIDFYQSGGSDNSLLWSAGDSIKVTIGSWVQTFKYDTLTTDFTGSSQTSNKLSATDPTLAAANITPTGTTKFTIESTSGQFTFEGYRIYVNGSTYNGSGSGPIDQSQVVSSSTFQSNAGSNQKTGVGQHLDQIGGNVGGKLDDFITLLAGQTPEKQQEVLKSISPEQSQALGQSVNNTVSGSFDTVQVRLDSLRIGAADVQNANHASGLSSGGVLDGILERHAWVKALGGKSKQDSEDGFAGADSRYHGVMGGMDFTTSSDLTLGAAFAYARTDVNMNDYRDGDGADIDTYQLTAYFNQSFERFYVEGMLTYAYQNYETKRNTHVIGVAKGDFDGDMFAARLVTGMPLYLEQITITPFIGVEGYHTRQRGYTETGADYLSMHINSNESNRFRSLVGTKVSKEFELSDGSILTPTLQVSWRHEFKEDGITTTSSFLGGGGQFESVGQKVDRNTGSVSGRVNWAKTDTLSLGVELGAEASSGYRAYNGQLYADWTF</sequence>
<feature type="chain" id="PRO_5047476927" description="Autotransporter domain-containing protein" evidence="1">
    <location>
        <begin position="23"/>
        <end position="553"/>
    </location>
</feature>
<dbReference type="SUPFAM" id="SSF103515">
    <property type="entry name" value="Autotransporter"/>
    <property type="match status" value="1"/>
</dbReference>
<comment type="caution">
    <text evidence="3">The sequence shown here is derived from an EMBL/GenBank/DDBJ whole genome shotgun (WGS) entry which is preliminary data.</text>
</comment>
<dbReference type="InterPro" id="IPR006315">
    <property type="entry name" value="OM_autotransptr_brl_dom"/>
</dbReference>
<name>A0ABN0TWN6_9GAMM</name>
<dbReference type="SMART" id="SM00869">
    <property type="entry name" value="Autotransporter"/>
    <property type="match status" value="1"/>
</dbReference>
<dbReference type="InterPro" id="IPR036709">
    <property type="entry name" value="Autotransporte_beta_dom_sf"/>
</dbReference>
<dbReference type="NCBIfam" id="TIGR01414">
    <property type="entry name" value="autotrans_barl"/>
    <property type="match status" value="1"/>
</dbReference>
<evidence type="ECO:0000313" key="4">
    <source>
        <dbReference type="Proteomes" id="UP001501476"/>
    </source>
</evidence>
<dbReference type="Pfam" id="PF03797">
    <property type="entry name" value="Autotransporter"/>
    <property type="match status" value="1"/>
</dbReference>
<keyword evidence="4" id="KW-1185">Reference proteome</keyword>
<accession>A0ABN0TWN6</accession>
<feature type="domain" description="Autotransporter" evidence="2">
    <location>
        <begin position="275"/>
        <end position="553"/>
    </location>
</feature>
<keyword evidence="1" id="KW-0732">Signal</keyword>